<feature type="region of interest" description="Disordered" evidence="1">
    <location>
        <begin position="93"/>
        <end position="153"/>
    </location>
</feature>
<evidence type="ECO:0000313" key="3">
    <source>
        <dbReference type="Proteomes" id="UP000052976"/>
    </source>
</evidence>
<dbReference type="GO" id="GO:0005881">
    <property type="term" value="C:cytoplasmic microtubule"/>
    <property type="evidence" value="ECO:0007669"/>
    <property type="project" value="TreeGrafter"/>
</dbReference>
<gene>
    <name evidence="2" type="ORF">N302_06547</name>
</gene>
<feature type="region of interest" description="Disordered" evidence="1">
    <location>
        <begin position="34"/>
        <end position="57"/>
    </location>
</feature>
<dbReference type="GO" id="GO:0008017">
    <property type="term" value="F:microtubule binding"/>
    <property type="evidence" value="ECO:0007669"/>
    <property type="project" value="TreeGrafter"/>
</dbReference>
<dbReference type="AlphaFoldDB" id="A0A091EZF0"/>
<dbReference type="InterPro" id="IPR016024">
    <property type="entry name" value="ARM-type_fold"/>
</dbReference>
<dbReference type="InterPro" id="IPR011989">
    <property type="entry name" value="ARM-like"/>
</dbReference>
<feature type="compositionally biased region" description="Basic and acidic residues" evidence="1">
    <location>
        <begin position="560"/>
        <end position="602"/>
    </location>
</feature>
<sequence>RSRSAHSNCGHPAGQAALHGPACAERGLSPRRVLSAGRGKNKLPWENELAADREGGSAVRMPVTKGVEQQFPIPNIPSIPALQPWQPDLAQDELQSCWPDPTSRTLFQPSVELSSEPSARGAGAVGSHQPQISGKCGTLGYPQARGKSGSVDSDLQLLGLNDCQQDKVCSSLSFSSKTQRSFCTQAEPTVSFQGPSASQGTFILPSFPLSSPRNSPKHLSSPAASPRKSQEDPMSLSSSWPLRSFEGLPKPGSQKQLLSQKPGENTGDSPLEKPSLGLEKPSLPLEKQSLQLRAPLGRPPVPQGRLRGARPVPPIPRLPSPREPPGARDGSEGTELAAGLAELHVEPEDVDQEEMQNSLRSLRNSAAKKRAKLSSSIADLESPDSAVKLEFSGDCPSQGSSPSAASTGESGIYSQESLSSPVAALPPRRRVMSDTFPALGSKSHPAKLSPARPRDAEVAEHHPGTGPAESVSAFAPKNDLGFTSEDVVVVGKGVFGSPPARAHMTNGDDQAAREGAEAAPGRSFQQTSASHSHCHAENEGEIKVTLSKSAQEKLRKKRKEDKEDNHKEQQEVKDLEGKEENPWERIRLSMSEPEKLTAEKEPCPAPRGRCREPPLPPSPEVLDPAELQPFPRPDTALAEALALLNDQDWEKKIEGLNFVRCLSAYHAPILTAKLHETTLAVAQEVKNLRSGVSRAAVVCLGDLFTHLKKSMDQELDNAVKVLLHKAGESNTFIREEVDKALKAMVNNVTPARALCSLINGGQRFYGRKMLFSMMAHPDLDKTLEKFVPAKDLPYIKEAVGSLREKGLGEMPLDTPSAKGRRSQTGSVGHLRLSSTCRDAPNIPDRDSTEAHEAPRRAAPRSALEGEEYVRDIIGSLNAKDFRERISGVRQLLADTESNPALVLANIVKIFDAFKPRLHDSNSKVNQVALEAMHRMIPLLKDNLSPVINMLIPAIVDNNLNSKNPGIYAAATNVIQALCQHLALLLQPLCTKAQFLSGKAKQDLTEKLAELVPELYPRK</sequence>
<feature type="compositionally biased region" description="Basic and acidic residues" evidence="1">
    <location>
        <begin position="452"/>
        <end position="463"/>
    </location>
</feature>
<feature type="compositionally biased region" description="Polar residues" evidence="1">
    <location>
        <begin position="395"/>
        <end position="420"/>
    </location>
</feature>
<feature type="compositionally biased region" description="Basic and acidic residues" evidence="1">
    <location>
        <begin position="843"/>
        <end position="855"/>
    </location>
</feature>
<keyword evidence="3" id="KW-1185">Reference proteome</keyword>
<feature type="region of interest" description="Disordered" evidence="1">
    <location>
        <begin position="1"/>
        <end position="22"/>
    </location>
</feature>
<organism evidence="2 3">
    <name type="scientific">Corvus brachyrhynchos</name>
    <name type="common">American crow</name>
    <dbReference type="NCBI Taxonomy" id="85066"/>
    <lineage>
        <taxon>Eukaryota</taxon>
        <taxon>Metazoa</taxon>
        <taxon>Chordata</taxon>
        <taxon>Craniata</taxon>
        <taxon>Vertebrata</taxon>
        <taxon>Euteleostomi</taxon>
        <taxon>Archelosauria</taxon>
        <taxon>Archosauria</taxon>
        <taxon>Dinosauria</taxon>
        <taxon>Saurischia</taxon>
        <taxon>Theropoda</taxon>
        <taxon>Coelurosauria</taxon>
        <taxon>Aves</taxon>
        <taxon>Neognathae</taxon>
        <taxon>Neoaves</taxon>
        <taxon>Telluraves</taxon>
        <taxon>Australaves</taxon>
        <taxon>Passeriformes</taxon>
        <taxon>Corvoidea</taxon>
        <taxon>Corvidae</taxon>
        <taxon>Corvus</taxon>
    </lineage>
</organism>
<feature type="region of interest" description="Disordered" evidence="1">
    <location>
        <begin position="188"/>
        <end position="473"/>
    </location>
</feature>
<protein>
    <submittedName>
        <fullName evidence="2">Protein FAM179B</fullName>
    </submittedName>
</protein>
<name>A0A091EZF0_CORBR</name>
<dbReference type="GO" id="GO:0005929">
    <property type="term" value="C:cilium"/>
    <property type="evidence" value="ECO:0007669"/>
    <property type="project" value="TreeGrafter"/>
</dbReference>
<feature type="compositionally biased region" description="Polar residues" evidence="1">
    <location>
        <begin position="102"/>
        <end position="117"/>
    </location>
</feature>
<feature type="non-terminal residue" evidence="2">
    <location>
        <position position="1"/>
    </location>
</feature>
<dbReference type="STRING" id="85066.A0A091EZF0"/>
<evidence type="ECO:0000256" key="1">
    <source>
        <dbReference type="SAM" id="MobiDB-lite"/>
    </source>
</evidence>
<dbReference type="GO" id="GO:0000226">
    <property type="term" value="P:microtubule cytoskeleton organization"/>
    <property type="evidence" value="ECO:0007669"/>
    <property type="project" value="TreeGrafter"/>
</dbReference>
<feature type="compositionally biased region" description="Polar residues" evidence="1">
    <location>
        <begin position="822"/>
        <end position="836"/>
    </location>
</feature>
<dbReference type="EMBL" id="KK719186">
    <property type="protein sequence ID" value="KFO61962.1"/>
    <property type="molecule type" value="Genomic_DNA"/>
</dbReference>
<feature type="compositionally biased region" description="Polar residues" evidence="1">
    <location>
        <begin position="208"/>
        <end position="218"/>
    </location>
</feature>
<reference evidence="2 3" key="1">
    <citation type="submission" date="2014-04" db="EMBL/GenBank/DDBJ databases">
        <title>Genome evolution of avian class.</title>
        <authorList>
            <person name="Zhang G."/>
            <person name="Li C."/>
        </authorList>
    </citation>
    <scope>NUCLEOTIDE SEQUENCE [LARGE SCALE GENOMIC DNA]</scope>
    <source>
        <strain evidence="2">BGI_N302</strain>
    </source>
</reference>
<dbReference type="PANTHER" id="PTHR21567">
    <property type="entry name" value="CLASP"/>
    <property type="match status" value="1"/>
</dbReference>
<feature type="region of interest" description="Disordered" evidence="1">
    <location>
        <begin position="497"/>
        <end position="613"/>
    </location>
</feature>
<dbReference type="SUPFAM" id="SSF48371">
    <property type="entry name" value="ARM repeat"/>
    <property type="match status" value="1"/>
</dbReference>
<feature type="compositionally biased region" description="Polar residues" evidence="1">
    <location>
        <begin position="253"/>
        <end position="268"/>
    </location>
</feature>
<dbReference type="Gene3D" id="1.25.10.10">
    <property type="entry name" value="Leucine-rich Repeat Variant"/>
    <property type="match status" value="2"/>
</dbReference>
<feature type="compositionally biased region" description="Polar residues" evidence="1">
    <location>
        <begin position="188"/>
        <end position="201"/>
    </location>
</feature>
<evidence type="ECO:0000313" key="2">
    <source>
        <dbReference type="EMBL" id="KFO61962.1"/>
    </source>
</evidence>
<feature type="non-terminal residue" evidence="2">
    <location>
        <position position="1018"/>
    </location>
</feature>
<dbReference type="PANTHER" id="PTHR21567:SF6">
    <property type="entry name" value="TOG ARRAY REGULATOR OF AXONEMAL MICROTUBULES PROTEIN 1"/>
    <property type="match status" value="1"/>
</dbReference>
<feature type="compositionally biased region" description="Pro residues" evidence="1">
    <location>
        <begin position="311"/>
        <end position="324"/>
    </location>
</feature>
<proteinExistence type="predicted"/>
<feature type="region of interest" description="Disordered" evidence="1">
    <location>
        <begin position="806"/>
        <end position="862"/>
    </location>
</feature>
<dbReference type="Proteomes" id="UP000052976">
    <property type="component" value="Unassembled WGS sequence"/>
</dbReference>
<accession>A0A091EZF0</accession>